<reference evidence="2" key="2">
    <citation type="journal article" date="2023" name="MicrobiologyOpen">
        <title>Genomics of the tumorigenes clade of the family Rhizobiaceae and description of Rhizobium rhododendri sp. nov.</title>
        <authorList>
            <person name="Kuzmanovic N."/>
            <person name="diCenzo G.C."/>
            <person name="Bunk B."/>
            <person name="Sproeer C."/>
            <person name="Fruehling A."/>
            <person name="Neumann-Schaal M."/>
            <person name="Overmann J."/>
            <person name="Smalla K."/>
        </authorList>
    </citation>
    <scope>NUCLEOTIDE SEQUENCE [LARGE SCALE GENOMIC DNA]</scope>
    <source>
        <strain evidence="2">1078</strain>
    </source>
</reference>
<protein>
    <submittedName>
        <fullName evidence="1">Uncharacterized protein</fullName>
    </submittedName>
</protein>
<dbReference type="KEGG" id="rtu:PR017_13805"/>
<organism evidence="1 2">
    <name type="scientific">Rhizobium tumorigenes</name>
    <dbReference type="NCBI Taxonomy" id="2041385"/>
    <lineage>
        <taxon>Bacteria</taxon>
        <taxon>Pseudomonadati</taxon>
        <taxon>Pseudomonadota</taxon>
        <taxon>Alphaproteobacteria</taxon>
        <taxon>Hyphomicrobiales</taxon>
        <taxon>Rhizobiaceae</taxon>
        <taxon>Rhizobium/Agrobacterium group</taxon>
        <taxon>Rhizobium</taxon>
    </lineage>
</organism>
<sequence length="91" mass="10263">MKLLVIEGGRSAARLMAPTVRPTAADVHAEARRRIGLAGYDTWRIREFATGTAMPKALRYLQMQIAYAAETLARLERIPDDFRSDVYWPLG</sequence>
<dbReference type="Proteomes" id="UP000249499">
    <property type="component" value="Chromosome"/>
</dbReference>
<accession>A0AAF1KVT1</accession>
<dbReference type="AlphaFoldDB" id="A0AAF1KVT1"/>
<dbReference type="RefSeq" id="WP_111219942.1">
    <property type="nucleotide sequence ID" value="NZ_CP117255.1"/>
</dbReference>
<dbReference type="EMBL" id="CP117255">
    <property type="protein sequence ID" value="WFR94869.1"/>
    <property type="molecule type" value="Genomic_DNA"/>
</dbReference>
<evidence type="ECO:0000313" key="1">
    <source>
        <dbReference type="EMBL" id="WFR94869.1"/>
    </source>
</evidence>
<keyword evidence="2" id="KW-1185">Reference proteome</keyword>
<name>A0AAF1KVT1_9HYPH</name>
<reference evidence="1 2" key="1">
    <citation type="journal article" date="2018" name="Sci. Rep.">
        <title>Rhizobium tumorigenes sp. nov., a novel plant tumorigenic bacterium isolated from cane gall tumors on thornless blackberry.</title>
        <authorList>
            <person name="Kuzmanovi N."/>
            <person name="Smalla K."/>
            <person name="Gronow S."/>
            <person name="PuBawska J."/>
        </authorList>
    </citation>
    <scope>NUCLEOTIDE SEQUENCE [LARGE SCALE GENOMIC DNA]</scope>
    <source>
        <strain evidence="1 2">1078</strain>
    </source>
</reference>
<proteinExistence type="predicted"/>
<gene>
    <name evidence="1" type="ORF">PR017_13805</name>
</gene>
<evidence type="ECO:0000313" key="2">
    <source>
        <dbReference type="Proteomes" id="UP000249499"/>
    </source>
</evidence>